<keyword evidence="2" id="KW-0808">Transferase</keyword>
<dbReference type="InterPro" id="IPR016181">
    <property type="entry name" value="Acyl_CoA_acyltransferase"/>
</dbReference>
<dbReference type="EC" id="2.3.-.-" evidence="2"/>
<dbReference type="SUPFAM" id="SSF55729">
    <property type="entry name" value="Acyl-CoA N-acyltransferases (Nat)"/>
    <property type="match status" value="1"/>
</dbReference>
<dbReference type="PANTHER" id="PTHR43792">
    <property type="entry name" value="GNAT FAMILY, PUTATIVE (AFU_ORTHOLOGUE AFUA_3G00765)-RELATED-RELATED"/>
    <property type="match status" value="1"/>
</dbReference>
<dbReference type="Proteomes" id="UP001589750">
    <property type="component" value="Unassembled WGS sequence"/>
</dbReference>
<dbReference type="EMBL" id="JBHMDG010000004">
    <property type="protein sequence ID" value="MFB9312214.1"/>
    <property type="molecule type" value="Genomic_DNA"/>
</dbReference>
<dbReference type="GO" id="GO:0016746">
    <property type="term" value="F:acyltransferase activity"/>
    <property type="evidence" value="ECO:0007669"/>
    <property type="project" value="UniProtKB-KW"/>
</dbReference>
<protein>
    <submittedName>
        <fullName evidence="2">GNAT family N-acetyltransferase</fullName>
        <ecNumber evidence="2">2.3.-.-</ecNumber>
    </submittedName>
</protein>
<sequence length="171" mass="18700">MTGFRGLTTERRDLPPLTSEHTAALAEIHSDPDVARYIGGDRLTAEVIPLQVAAFADEWDERGYGQSAVIERQTGAFVGRIGLHFWPDWNEIELGYILAGSAQGKGLAAEGARAWIDWAKSEAHIDHLIANIHPENQASIGLAKRLGFVFDRDDTTPSGLPTLIFRLPVAT</sequence>
<proteinExistence type="predicted"/>
<accession>A0ABV5K646</accession>
<name>A0ABV5K646_9ACTN</name>
<evidence type="ECO:0000313" key="3">
    <source>
        <dbReference type="Proteomes" id="UP001589750"/>
    </source>
</evidence>
<keyword evidence="2" id="KW-0012">Acyltransferase</keyword>
<dbReference type="Gene3D" id="3.40.630.30">
    <property type="match status" value="1"/>
</dbReference>
<dbReference type="InterPro" id="IPR000182">
    <property type="entry name" value="GNAT_dom"/>
</dbReference>
<evidence type="ECO:0000313" key="2">
    <source>
        <dbReference type="EMBL" id="MFB9312214.1"/>
    </source>
</evidence>
<keyword evidence="3" id="KW-1185">Reference proteome</keyword>
<comment type="caution">
    <text evidence="2">The sequence shown here is derived from an EMBL/GenBank/DDBJ whole genome shotgun (WGS) entry which is preliminary data.</text>
</comment>
<dbReference type="Pfam" id="PF13302">
    <property type="entry name" value="Acetyltransf_3"/>
    <property type="match status" value="1"/>
</dbReference>
<organism evidence="2 3">
    <name type="scientific">Nocardioides plantarum</name>
    <dbReference type="NCBI Taxonomy" id="29299"/>
    <lineage>
        <taxon>Bacteria</taxon>
        <taxon>Bacillati</taxon>
        <taxon>Actinomycetota</taxon>
        <taxon>Actinomycetes</taxon>
        <taxon>Propionibacteriales</taxon>
        <taxon>Nocardioidaceae</taxon>
        <taxon>Nocardioides</taxon>
    </lineage>
</organism>
<dbReference type="RefSeq" id="WP_140010526.1">
    <property type="nucleotide sequence ID" value="NZ_JBHMDG010000004.1"/>
</dbReference>
<dbReference type="PROSITE" id="PS51186">
    <property type="entry name" value="GNAT"/>
    <property type="match status" value="1"/>
</dbReference>
<gene>
    <name evidence="2" type="ORF">ACFFRI_04075</name>
</gene>
<evidence type="ECO:0000259" key="1">
    <source>
        <dbReference type="PROSITE" id="PS51186"/>
    </source>
</evidence>
<dbReference type="PANTHER" id="PTHR43792:SF1">
    <property type="entry name" value="N-ACETYLTRANSFERASE DOMAIN-CONTAINING PROTEIN"/>
    <property type="match status" value="1"/>
</dbReference>
<reference evidence="2 3" key="1">
    <citation type="submission" date="2024-09" db="EMBL/GenBank/DDBJ databases">
        <authorList>
            <person name="Sun Q."/>
            <person name="Mori K."/>
        </authorList>
    </citation>
    <scope>NUCLEOTIDE SEQUENCE [LARGE SCALE GENOMIC DNA]</scope>
    <source>
        <strain evidence="2 3">JCM 9626</strain>
    </source>
</reference>
<dbReference type="InterPro" id="IPR051531">
    <property type="entry name" value="N-acetyltransferase"/>
</dbReference>
<feature type="domain" description="N-acetyltransferase" evidence="1">
    <location>
        <begin position="12"/>
        <end position="170"/>
    </location>
</feature>